<protein>
    <submittedName>
        <fullName evidence="3">7290_t:CDS:1</fullName>
    </submittedName>
</protein>
<keyword evidence="4" id="KW-1185">Reference proteome</keyword>
<accession>A0A9N9A058</accession>
<evidence type="ECO:0000313" key="4">
    <source>
        <dbReference type="Proteomes" id="UP000789508"/>
    </source>
</evidence>
<comment type="caution">
    <text evidence="3">The sequence shown here is derived from an EMBL/GenBank/DDBJ whole genome shotgun (WGS) entry which is preliminary data.</text>
</comment>
<dbReference type="EMBL" id="CAJVPS010000878">
    <property type="protein sequence ID" value="CAG8513179.1"/>
    <property type="molecule type" value="Genomic_DNA"/>
</dbReference>
<sequence length="240" mass="28210">MDNGTPKYRILIPYEHPELEKQEKIDVEVRINNRHFEKGYCYEISFIDSESLPYKPSSDKNSTKYKEGRKFIEDLEAEFNKKTGKEAIVNRTSQQEQELKDKKQQLAELENQQQTGGDPKKPTNYWPWIIGGVILVLHPPIIVLIIKEGNKKLKVFLEEREIPEQGDSKRISYNLVKTLEVPEYQLGLQPTDYNFCAWLRDTKHLTPEQVLNHSNEQELRQEYQTQTQIKEIAVQQQPPK</sequence>
<gene>
    <name evidence="3" type="ORF">ALEPTO_LOCUS4080</name>
</gene>
<keyword evidence="2" id="KW-0472">Membrane</keyword>
<feature type="coiled-coil region" evidence="1">
    <location>
        <begin position="85"/>
        <end position="112"/>
    </location>
</feature>
<dbReference type="AlphaFoldDB" id="A0A9N9A058"/>
<evidence type="ECO:0000256" key="2">
    <source>
        <dbReference type="SAM" id="Phobius"/>
    </source>
</evidence>
<feature type="transmembrane region" description="Helical" evidence="2">
    <location>
        <begin position="125"/>
        <end position="146"/>
    </location>
</feature>
<organism evidence="3 4">
    <name type="scientific">Ambispora leptoticha</name>
    <dbReference type="NCBI Taxonomy" id="144679"/>
    <lineage>
        <taxon>Eukaryota</taxon>
        <taxon>Fungi</taxon>
        <taxon>Fungi incertae sedis</taxon>
        <taxon>Mucoromycota</taxon>
        <taxon>Glomeromycotina</taxon>
        <taxon>Glomeromycetes</taxon>
        <taxon>Archaeosporales</taxon>
        <taxon>Ambisporaceae</taxon>
        <taxon>Ambispora</taxon>
    </lineage>
</organism>
<keyword evidence="2" id="KW-0812">Transmembrane</keyword>
<proteinExistence type="predicted"/>
<evidence type="ECO:0000256" key="1">
    <source>
        <dbReference type="SAM" id="Coils"/>
    </source>
</evidence>
<reference evidence="3" key="1">
    <citation type="submission" date="2021-06" db="EMBL/GenBank/DDBJ databases">
        <authorList>
            <person name="Kallberg Y."/>
            <person name="Tangrot J."/>
            <person name="Rosling A."/>
        </authorList>
    </citation>
    <scope>NUCLEOTIDE SEQUENCE</scope>
    <source>
        <strain evidence="3">FL130A</strain>
    </source>
</reference>
<dbReference type="Proteomes" id="UP000789508">
    <property type="component" value="Unassembled WGS sequence"/>
</dbReference>
<keyword evidence="1" id="KW-0175">Coiled coil</keyword>
<dbReference type="OrthoDB" id="10398911at2759"/>
<name>A0A9N9A058_9GLOM</name>
<keyword evidence="2" id="KW-1133">Transmembrane helix</keyword>
<evidence type="ECO:0000313" key="3">
    <source>
        <dbReference type="EMBL" id="CAG8513179.1"/>
    </source>
</evidence>